<name>A0A089WSZ4_9PSED</name>
<dbReference type="Pfam" id="PF02452">
    <property type="entry name" value="PemK_toxin"/>
    <property type="match status" value="1"/>
</dbReference>
<dbReference type="InterPro" id="IPR003477">
    <property type="entry name" value="PemK-like"/>
</dbReference>
<dbReference type="EMBL" id="CP009455">
    <property type="protein sequence ID" value="AIR90314.1"/>
    <property type="molecule type" value="Genomic_DNA"/>
</dbReference>
<organism evidence="1 2">
    <name type="scientific">Pseudomonas cremoricolorata</name>
    <dbReference type="NCBI Taxonomy" id="157783"/>
    <lineage>
        <taxon>Bacteria</taxon>
        <taxon>Pseudomonadati</taxon>
        <taxon>Pseudomonadota</taxon>
        <taxon>Gammaproteobacteria</taxon>
        <taxon>Pseudomonadales</taxon>
        <taxon>Pseudomonadaceae</taxon>
        <taxon>Pseudomonas</taxon>
    </lineage>
</organism>
<dbReference type="eggNOG" id="ENOG5033649">
    <property type="taxonomic scope" value="Bacteria"/>
</dbReference>
<dbReference type="SUPFAM" id="SSF50118">
    <property type="entry name" value="Cell growth inhibitor/plasmid maintenance toxic component"/>
    <property type="match status" value="1"/>
</dbReference>
<keyword evidence="2" id="KW-1185">Reference proteome</keyword>
<dbReference type="Gene3D" id="2.30.30.110">
    <property type="match status" value="1"/>
</dbReference>
<evidence type="ECO:0000313" key="2">
    <source>
        <dbReference type="Proteomes" id="UP000029493"/>
    </source>
</evidence>
<sequence length="133" mass="15022">MAKRFIPLPAPGDIVWCKFPETVGTPGPKRRPCLILGVFDDDHRVRVCYGTSRKTGPEEIFSGEFVMDPQDDGFEISGLGPRTKFDLNNTFDLPFTDRWFHPHRATTLPVPPPKMGTLHPSFMQAIRKALGRE</sequence>
<dbReference type="Proteomes" id="UP000029493">
    <property type="component" value="Chromosome"/>
</dbReference>
<protein>
    <recommendedName>
        <fullName evidence="3">Type II toxin-antitoxin system PemK/MazF family toxin</fullName>
    </recommendedName>
</protein>
<accession>A0A089WSZ4</accession>
<gene>
    <name evidence="1" type="ORF">LK03_13855</name>
</gene>
<evidence type="ECO:0008006" key="3">
    <source>
        <dbReference type="Google" id="ProtNLM"/>
    </source>
</evidence>
<dbReference type="OrthoDB" id="8851195at2"/>
<proteinExistence type="predicted"/>
<dbReference type="KEGG" id="psw:LK03_13855"/>
<dbReference type="GO" id="GO:0003677">
    <property type="term" value="F:DNA binding"/>
    <property type="evidence" value="ECO:0007669"/>
    <property type="project" value="InterPro"/>
</dbReference>
<dbReference type="AlphaFoldDB" id="A0A089WSZ4"/>
<reference evidence="1 2" key="1">
    <citation type="submission" date="2014-09" db="EMBL/GenBank/DDBJ databases">
        <authorList>
            <person name="Chan K.-G."/>
        </authorList>
    </citation>
    <scope>NUCLEOTIDE SEQUENCE [LARGE SCALE GENOMIC DNA]</scope>
    <source>
        <strain evidence="1 2">ND07</strain>
    </source>
</reference>
<dbReference type="RefSeq" id="WP_038412917.1">
    <property type="nucleotide sequence ID" value="NZ_CP009455.1"/>
</dbReference>
<evidence type="ECO:0000313" key="1">
    <source>
        <dbReference type="EMBL" id="AIR90314.1"/>
    </source>
</evidence>
<dbReference type="InterPro" id="IPR011067">
    <property type="entry name" value="Plasmid_toxin/cell-grow_inhib"/>
</dbReference>